<evidence type="ECO:0000313" key="2">
    <source>
        <dbReference type="Proteomes" id="UP000887572"/>
    </source>
</evidence>
<feature type="region of interest" description="Disordered" evidence="1">
    <location>
        <begin position="1"/>
        <end position="22"/>
    </location>
</feature>
<keyword evidence="2" id="KW-1185">Reference proteome</keyword>
<proteinExistence type="predicted"/>
<evidence type="ECO:0000256" key="1">
    <source>
        <dbReference type="SAM" id="MobiDB-lite"/>
    </source>
</evidence>
<protein>
    <submittedName>
        <fullName evidence="3">Uncharacterized protein</fullName>
    </submittedName>
</protein>
<dbReference type="WBParaSite" id="Gr19_v10_g17803.t1">
    <property type="protein sequence ID" value="Gr19_v10_g17803.t1"/>
    <property type="gene ID" value="Gr19_v10_g17803"/>
</dbReference>
<feature type="compositionally biased region" description="Polar residues" evidence="1">
    <location>
        <begin position="1"/>
        <end position="15"/>
    </location>
</feature>
<dbReference type="Proteomes" id="UP000887572">
    <property type="component" value="Unplaced"/>
</dbReference>
<name>A0A914HJN8_GLORO</name>
<dbReference type="AlphaFoldDB" id="A0A914HJN8"/>
<accession>A0A914HJN8</accession>
<reference evidence="3" key="1">
    <citation type="submission" date="2022-11" db="UniProtKB">
        <authorList>
            <consortium name="WormBaseParasite"/>
        </authorList>
    </citation>
    <scope>IDENTIFICATION</scope>
</reference>
<sequence>MSFLTNSNRRSSPQSERAGRTNDKAKIVVQSFKLGSSAPTKMTEYPRESNGKLKEIEVWSSSVFEWFGRANVSKMAPINALFDVLVDSHFGMNRSIGQLEIWRAWNHEGPEMINRFEDGFYRRLSIPQMSPPDNLIGFKSICIRYIDDTVVEFLHRIRHLFDTDITLKLIIWPQSNRAWPAMAQEIWPLVMANVSRMYLDSYVLGRLRLFMSPTALRDCANLRLIELDGLFPEGPADDRAHASDGQALSKWLHTARADGRPKLLKFEGWTGQYHAQIEQLQGAFLVASTPVNYQISLFMHVYGDYEPFELENGKTRERLTFRRAGNGQALWLLKRTLIDQKDEEEEAEGKTDWTWTNGGSLVKVQFEDRDIGPLTTAAHW</sequence>
<evidence type="ECO:0000313" key="3">
    <source>
        <dbReference type="WBParaSite" id="Gr19_v10_g17803.t1"/>
    </source>
</evidence>
<organism evidence="2 3">
    <name type="scientific">Globodera rostochiensis</name>
    <name type="common">Golden nematode worm</name>
    <name type="synonym">Heterodera rostochiensis</name>
    <dbReference type="NCBI Taxonomy" id="31243"/>
    <lineage>
        <taxon>Eukaryota</taxon>
        <taxon>Metazoa</taxon>
        <taxon>Ecdysozoa</taxon>
        <taxon>Nematoda</taxon>
        <taxon>Chromadorea</taxon>
        <taxon>Rhabditida</taxon>
        <taxon>Tylenchina</taxon>
        <taxon>Tylenchomorpha</taxon>
        <taxon>Tylenchoidea</taxon>
        <taxon>Heteroderidae</taxon>
        <taxon>Heteroderinae</taxon>
        <taxon>Globodera</taxon>
    </lineage>
</organism>